<keyword evidence="2" id="KW-1185">Reference proteome</keyword>
<sequence>MTRSEMIEGFKKPVEDFEDWEKLGFEDEEWN</sequence>
<evidence type="ECO:0000313" key="2">
    <source>
        <dbReference type="Proteomes" id="UP000221734"/>
    </source>
</evidence>
<dbReference type="EMBL" id="LT934425">
    <property type="protein sequence ID" value="SOH05665.1"/>
    <property type="molecule type" value="Genomic_DNA"/>
</dbReference>
<gene>
    <name evidence="1" type="ORF">KSMBR1_3188</name>
</gene>
<organism evidence="1 2">
    <name type="scientific">Kuenenia stuttgartiensis</name>
    <dbReference type="NCBI Taxonomy" id="174633"/>
    <lineage>
        <taxon>Bacteria</taxon>
        <taxon>Pseudomonadati</taxon>
        <taxon>Planctomycetota</taxon>
        <taxon>Candidatus Brocadiia</taxon>
        <taxon>Candidatus Brocadiales</taxon>
        <taxon>Candidatus Brocadiaceae</taxon>
        <taxon>Candidatus Kuenenia</taxon>
    </lineage>
</organism>
<protein>
    <submittedName>
        <fullName evidence="1">Uncharacterized protein</fullName>
    </submittedName>
</protein>
<dbReference type="Proteomes" id="UP000221734">
    <property type="component" value="Chromosome Kuenenia_stuttgartiensis_MBR1"/>
</dbReference>
<accession>A0A2C9CJ44</accession>
<dbReference type="AlphaFoldDB" id="A0A2C9CJ44"/>
<evidence type="ECO:0000313" key="1">
    <source>
        <dbReference type="EMBL" id="SOH05665.1"/>
    </source>
</evidence>
<dbReference type="KEGG" id="kst:KSMBR1_3188"/>
<proteinExistence type="predicted"/>
<name>A0A2C9CJ44_KUEST</name>
<reference evidence="2" key="1">
    <citation type="submission" date="2017-10" db="EMBL/GenBank/DDBJ databases">
        <authorList>
            <person name="Frank J."/>
        </authorList>
    </citation>
    <scope>NUCLEOTIDE SEQUENCE [LARGE SCALE GENOMIC DNA]</scope>
</reference>